<name>A0A516AGT3_CRYCO</name>
<evidence type="ECO:0000313" key="2">
    <source>
        <dbReference type="EMBL" id="QDO16522.1"/>
    </source>
</evidence>
<dbReference type="EMBL" id="MN126055">
    <property type="protein sequence ID" value="QDO16522.1"/>
    <property type="molecule type" value="mRNA"/>
</dbReference>
<dbReference type="InterPro" id="IPR032189">
    <property type="entry name" value="Mlh1_C"/>
</dbReference>
<proteinExistence type="evidence at transcript level"/>
<accession>A0A516AGT3</accession>
<organism evidence="2">
    <name type="scientific">Crypthecodinium cohnii</name>
    <name type="common">Dinoflagellate</name>
    <name type="synonym">Glenodinium cohnii</name>
    <dbReference type="NCBI Taxonomy" id="2866"/>
    <lineage>
        <taxon>Eukaryota</taxon>
        <taxon>Sar</taxon>
        <taxon>Alveolata</taxon>
        <taxon>Dinophyceae</taxon>
        <taxon>Gonyaulacales</taxon>
        <taxon>Crypthecodiniaceae</taxon>
        <taxon>Crypthecodinium</taxon>
    </lineage>
</organism>
<feature type="domain" description="DNA mismatch repair protein Mlh1 C-terminal" evidence="1">
    <location>
        <begin position="23"/>
        <end position="170"/>
    </location>
</feature>
<dbReference type="AlphaFoldDB" id="A0A516AGT3"/>
<protein>
    <submittedName>
        <fullName evidence="2">DNA mismatch repair protein Mlh1</fullName>
    </submittedName>
</protein>
<sequence length="170" mass="18822">MEVRDGFVWSVPNALGLTSDAGLKFDELPIFLVRLCADVNWEEERQCFESLCRLVADFSVESILPDPEDVKQVMDSSIADAAEEAASLNAAVEAGEFEDIVAAAAAAKRKKQRTQGAEALQELRFIHEALRSDSAAAGLQSCRWPAKFRKDGTVIQLVALEQLYRIFERC</sequence>
<dbReference type="Pfam" id="PF16413">
    <property type="entry name" value="Mlh1_C"/>
    <property type="match status" value="1"/>
</dbReference>
<reference evidence="2" key="1">
    <citation type="journal article" date="2019" name="Microorganisms">
        <title>DNA Damage Response Pathways in Dinoflagellates.</title>
        <authorList>
            <person name="Li C."/>
            <person name="Wong J."/>
        </authorList>
    </citation>
    <scope>NUCLEOTIDE SEQUENCE</scope>
</reference>
<evidence type="ECO:0000259" key="1">
    <source>
        <dbReference type="Pfam" id="PF16413"/>
    </source>
</evidence>